<proteinExistence type="inferred from homology"/>
<keyword evidence="5 7" id="KW-0472">Membrane</keyword>
<dbReference type="PROSITE" id="PS50216">
    <property type="entry name" value="DHHC"/>
    <property type="match status" value="1"/>
</dbReference>
<feature type="transmembrane region" description="Helical" evidence="7">
    <location>
        <begin position="87"/>
        <end position="113"/>
    </location>
</feature>
<keyword evidence="4 7" id="KW-1133">Transmembrane helix</keyword>
<evidence type="ECO:0000256" key="7">
    <source>
        <dbReference type="RuleBase" id="RU079119"/>
    </source>
</evidence>
<dbReference type="OrthoDB" id="9909019at2759"/>
<dbReference type="Pfam" id="PF01529">
    <property type="entry name" value="DHHC"/>
    <property type="match status" value="1"/>
</dbReference>
<name>A0A813VET6_9BILA</name>
<keyword evidence="2 7" id="KW-0808">Transferase</keyword>
<keyword evidence="6 7" id="KW-0012">Acyltransferase</keyword>
<dbReference type="EMBL" id="CAJOBC010000824">
    <property type="protein sequence ID" value="CAF3629684.1"/>
    <property type="molecule type" value="Genomic_DNA"/>
</dbReference>
<accession>A0A813VET6</accession>
<keyword evidence="13" id="KW-1185">Reference proteome</keyword>
<evidence type="ECO:0000256" key="2">
    <source>
        <dbReference type="ARBA" id="ARBA00022679"/>
    </source>
</evidence>
<evidence type="ECO:0000313" key="13">
    <source>
        <dbReference type="Proteomes" id="UP000663829"/>
    </source>
</evidence>
<dbReference type="InterPro" id="IPR001594">
    <property type="entry name" value="Palmitoyltrfase_DHHC"/>
</dbReference>
<evidence type="ECO:0000313" key="11">
    <source>
        <dbReference type="EMBL" id="CAF0842349.1"/>
    </source>
</evidence>
<comment type="domain">
    <text evidence="7">The DHHC domain is required for palmitoyltransferase activity.</text>
</comment>
<evidence type="ECO:0000256" key="9">
    <source>
        <dbReference type="SAM" id="SignalP"/>
    </source>
</evidence>
<dbReference type="Proteomes" id="UP000681722">
    <property type="component" value="Unassembled WGS sequence"/>
</dbReference>
<dbReference type="PANTHER" id="PTHR12246">
    <property type="entry name" value="PALMITOYLTRANSFERASE ZDHHC16"/>
    <property type="match status" value="1"/>
</dbReference>
<evidence type="ECO:0000313" key="12">
    <source>
        <dbReference type="EMBL" id="CAF3629684.1"/>
    </source>
</evidence>
<gene>
    <name evidence="11" type="ORF">GPM918_LOCUS5630</name>
    <name evidence="12" type="ORF">SRO942_LOCUS5630</name>
</gene>
<feature type="domain" description="Palmitoyltransferase DHHC" evidence="10">
    <location>
        <begin position="195"/>
        <end position="232"/>
    </location>
</feature>
<evidence type="ECO:0000256" key="3">
    <source>
        <dbReference type="ARBA" id="ARBA00022692"/>
    </source>
</evidence>
<organism evidence="11 13">
    <name type="scientific">Didymodactylos carnosus</name>
    <dbReference type="NCBI Taxonomy" id="1234261"/>
    <lineage>
        <taxon>Eukaryota</taxon>
        <taxon>Metazoa</taxon>
        <taxon>Spiralia</taxon>
        <taxon>Gnathifera</taxon>
        <taxon>Rotifera</taxon>
        <taxon>Eurotatoria</taxon>
        <taxon>Bdelloidea</taxon>
        <taxon>Philodinida</taxon>
        <taxon>Philodinidae</taxon>
        <taxon>Didymodactylos</taxon>
    </lineage>
</organism>
<comment type="catalytic activity">
    <reaction evidence="7">
        <text>L-cysteinyl-[protein] + hexadecanoyl-CoA = S-hexadecanoyl-L-cysteinyl-[protein] + CoA</text>
        <dbReference type="Rhea" id="RHEA:36683"/>
        <dbReference type="Rhea" id="RHEA-COMP:10131"/>
        <dbReference type="Rhea" id="RHEA-COMP:11032"/>
        <dbReference type="ChEBI" id="CHEBI:29950"/>
        <dbReference type="ChEBI" id="CHEBI:57287"/>
        <dbReference type="ChEBI" id="CHEBI:57379"/>
        <dbReference type="ChEBI" id="CHEBI:74151"/>
        <dbReference type="EC" id="2.3.1.225"/>
    </reaction>
</comment>
<dbReference type="EC" id="2.3.1.225" evidence="7"/>
<feature type="transmembrane region" description="Helical" evidence="7">
    <location>
        <begin position="120"/>
        <end position="138"/>
    </location>
</feature>
<dbReference type="InterPro" id="IPR039859">
    <property type="entry name" value="PFA4/ZDH16/20/ERF2-like"/>
</dbReference>
<comment type="similarity">
    <text evidence="7">Belongs to the DHHC palmitoyltransferase family.</text>
</comment>
<dbReference type="GO" id="GO:0019706">
    <property type="term" value="F:protein-cysteine S-palmitoyltransferase activity"/>
    <property type="evidence" value="ECO:0007669"/>
    <property type="project" value="UniProtKB-EC"/>
</dbReference>
<evidence type="ECO:0000256" key="5">
    <source>
        <dbReference type="ARBA" id="ARBA00023136"/>
    </source>
</evidence>
<evidence type="ECO:0000256" key="8">
    <source>
        <dbReference type="SAM" id="MobiDB-lite"/>
    </source>
</evidence>
<dbReference type="EMBL" id="CAJNOQ010000824">
    <property type="protein sequence ID" value="CAF0842349.1"/>
    <property type="molecule type" value="Genomic_DNA"/>
</dbReference>
<comment type="subcellular location">
    <subcellularLocation>
        <location evidence="1">Membrane</location>
        <topology evidence="1">Multi-pass membrane protein</topology>
    </subcellularLocation>
</comment>
<dbReference type="GO" id="GO:0016020">
    <property type="term" value="C:membrane"/>
    <property type="evidence" value="ECO:0007669"/>
    <property type="project" value="UniProtKB-SubCell"/>
</dbReference>
<protein>
    <recommendedName>
        <fullName evidence="7">Palmitoyltransferase</fullName>
        <ecNumber evidence="7">2.3.1.225</ecNumber>
    </recommendedName>
</protein>
<feature type="signal peptide" evidence="9">
    <location>
        <begin position="1"/>
        <end position="18"/>
    </location>
</feature>
<feature type="transmembrane region" description="Helical" evidence="7">
    <location>
        <begin position="247"/>
        <end position="269"/>
    </location>
</feature>
<evidence type="ECO:0000256" key="1">
    <source>
        <dbReference type="ARBA" id="ARBA00004141"/>
    </source>
</evidence>
<evidence type="ECO:0000259" key="10">
    <source>
        <dbReference type="Pfam" id="PF01529"/>
    </source>
</evidence>
<keyword evidence="3 7" id="KW-0812">Transmembrane</keyword>
<feature type="region of interest" description="Disordered" evidence="8">
    <location>
        <begin position="366"/>
        <end position="393"/>
    </location>
</feature>
<dbReference type="AlphaFoldDB" id="A0A813VET6"/>
<dbReference type="Proteomes" id="UP000663829">
    <property type="component" value="Unassembled WGS sequence"/>
</dbReference>
<evidence type="ECO:0000256" key="4">
    <source>
        <dbReference type="ARBA" id="ARBA00022989"/>
    </source>
</evidence>
<sequence>MSLLLPLKFAVNVVVADAQFTEDIQLEPLLSQPSNNDLYHLKSQQTHKNCRAPSSAELHSMYVRSKKLRLLMALRSSRTCCVEAAKWIPVIFILSVVAWSYYAYVVQMCFLTVDSIPKKVIYLLIYHPLLFLFMWSYYRTMFKPIAGPPPDFYISDTEAEHIASAQTLDDRRNILIRIARTANLPLLTRHFDGSIRYCFNCRCIKPDRAHHCSVCGKCVLRYDHHCPWTNSCDSSSSTPGATSAGKFHLLFLFFASIMFAISVSSLFFYHLYLIGKNRTTLESFRAPIFIDGPNKDGFNLGVKQNFIEIFGSSPFLAFLPVTTTLGDGVHYRVNSALLGGLHNQVEQRKAQSNTFNRSSDVLIPLDSSTSNTDDRGNFTSSNYTNNSDYLLSR</sequence>
<evidence type="ECO:0000256" key="6">
    <source>
        <dbReference type="ARBA" id="ARBA00023315"/>
    </source>
</evidence>
<comment type="caution">
    <text evidence="11">The sequence shown here is derived from an EMBL/GenBank/DDBJ whole genome shotgun (WGS) entry which is preliminary data.</text>
</comment>
<reference evidence="11" key="1">
    <citation type="submission" date="2021-02" db="EMBL/GenBank/DDBJ databases">
        <authorList>
            <person name="Nowell W R."/>
        </authorList>
    </citation>
    <scope>NUCLEOTIDE SEQUENCE</scope>
</reference>
<feature type="chain" id="PRO_5035597903" description="Palmitoyltransferase" evidence="9">
    <location>
        <begin position="19"/>
        <end position="393"/>
    </location>
</feature>
<keyword evidence="9" id="KW-0732">Signal</keyword>